<keyword evidence="2" id="KW-1185">Reference proteome</keyword>
<sequence>MKIPLQKIALLLLSGILTIIACKKENGHTGKATTGTKDTAFLLTSIHRNGITLDSLVYDTTTLLLKTIVSPTIDGTGIYSILEFSYNNNNQVQRIDHYNADGQEYQTDSLSWNKEGFAVFTSTPGAAFTDSTQYTLNTDGQATSVGNKDTLMYQLNGENTVAYSIAQLTGGNTTTFEHFTYYGIPDNYTTSHHKTVLTYDTGLNPFYNLYRNCPFLVDYWQPQLDYAFDAMNNPATATYIEQDYTSIYDTQNEVTDNTTFTYVYDSISHYPLQQSYSVSVNNQNGPHKEQYVIDFNYTTIVKQK</sequence>
<gene>
    <name evidence="1" type="ORF">GA0116948_101332</name>
</gene>
<evidence type="ECO:0000313" key="1">
    <source>
        <dbReference type="EMBL" id="SCB79997.1"/>
    </source>
</evidence>
<dbReference type="Proteomes" id="UP000242818">
    <property type="component" value="Unassembled WGS sequence"/>
</dbReference>
<proteinExistence type="predicted"/>
<dbReference type="EMBL" id="FMAR01000001">
    <property type="protein sequence ID" value="SCB79997.1"/>
    <property type="molecule type" value="Genomic_DNA"/>
</dbReference>
<protein>
    <submittedName>
        <fullName evidence="1">Uncharacterized protein</fullName>
    </submittedName>
</protein>
<dbReference type="PROSITE" id="PS51257">
    <property type="entry name" value="PROKAR_LIPOPROTEIN"/>
    <property type="match status" value="1"/>
</dbReference>
<evidence type="ECO:0000313" key="2">
    <source>
        <dbReference type="Proteomes" id="UP000242818"/>
    </source>
</evidence>
<dbReference type="RefSeq" id="WP_089708346.1">
    <property type="nucleotide sequence ID" value="NZ_FMAR01000001.1"/>
</dbReference>
<reference evidence="1 2" key="1">
    <citation type="submission" date="2016-08" db="EMBL/GenBank/DDBJ databases">
        <authorList>
            <person name="Seilhamer J.J."/>
        </authorList>
    </citation>
    <scope>NUCLEOTIDE SEQUENCE [LARGE SCALE GENOMIC DNA]</scope>
    <source>
        <strain evidence="1 2">A37T2</strain>
    </source>
</reference>
<accession>A0A1C3ZC71</accession>
<dbReference type="STRING" id="1335309.GA0116948_101332"/>
<dbReference type="AlphaFoldDB" id="A0A1C3ZC71"/>
<dbReference type="OrthoDB" id="658702at2"/>
<organism evidence="1 2">
    <name type="scientific">Chitinophaga costaii</name>
    <dbReference type="NCBI Taxonomy" id="1335309"/>
    <lineage>
        <taxon>Bacteria</taxon>
        <taxon>Pseudomonadati</taxon>
        <taxon>Bacteroidota</taxon>
        <taxon>Chitinophagia</taxon>
        <taxon>Chitinophagales</taxon>
        <taxon>Chitinophagaceae</taxon>
        <taxon>Chitinophaga</taxon>
    </lineage>
</organism>
<name>A0A1C3ZC71_9BACT</name>